<organism evidence="2 3">
    <name type="scientific">Candidatus Abyssobacteria bacterium SURF_17</name>
    <dbReference type="NCBI Taxonomy" id="2093361"/>
    <lineage>
        <taxon>Bacteria</taxon>
        <taxon>Pseudomonadati</taxon>
        <taxon>Candidatus Hydrogenedentota</taxon>
        <taxon>Candidatus Abyssobacteria</taxon>
    </lineage>
</organism>
<name>A0A419F3P3_9BACT</name>
<accession>A0A419F3P3</accession>
<keyword evidence="1" id="KW-0732">Signal</keyword>
<reference evidence="2 3" key="1">
    <citation type="journal article" date="2017" name="ISME J.">
        <title>Energy and carbon metabolisms in a deep terrestrial subsurface fluid microbial community.</title>
        <authorList>
            <person name="Momper L."/>
            <person name="Jungbluth S.P."/>
            <person name="Lee M.D."/>
            <person name="Amend J.P."/>
        </authorList>
    </citation>
    <scope>NUCLEOTIDE SEQUENCE [LARGE SCALE GENOMIC DNA]</scope>
    <source>
        <strain evidence="2">SURF_17</strain>
    </source>
</reference>
<feature type="chain" id="PRO_5019420411" evidence="1">
    <location>
        <begin position="30"/>
        <end position="164"/>
    </location>
</feature>
<evidence type="ECO:0000256" key="1">
    <source>
        <dbReference type="SAM" id="SignalP"/>
    </source>
</evidence>
<protein>
    <submittedName>
        <fullName evidence="2">Uncharacterized protein</fullName>
    </submittedName>
</protein>
<dbReference type="Proteomes" id="UP000285961">
    <property type="component" value="Unassembled WGS sequence"/>
</dbReference>
<comment type="caution">
    <text evidence="2">The sequence shown here is derived from an EMBL/GenBank/DDBJ whole genome shotgun (WGS) entry which is preliminary data.</text>
</comment>
<feature type="signal peptide" evidence="1">
    <location>
        <begin position="1"/>
        <end position="29"/>
    </location>
</feature>
<evidence type="ECO:0000313" key="3">
    <source>
        <dbReference type="Proteomes" id="UP000285961"/>
    </source>
</evidence>
<evidence type="ECO:0000313" key="2">
    <source>
        <dbReference type="EMBL" id="RJP73052.1"/>
    </source>
</evidence>
<gene>
    <name evidence="2" type="ORF">C4532_05030</name>
</gene>
<sequence length="164" mass="18156">MKNASVLNRAVTLFAFLLILFWASSQALAQRDEATETVRVTVYLIEASHGTPGADPEIEGIVRQLKGTFGYSSYRLESKIRKDIKMGDAEKISLPRSRVMYVYAQGYEGNRIKLKVKVSEKTGRGESRDTLNTEFRIVEGGTIVIGGYDCDAGKLIVAISADMR</sequence>
<dbReference type="AlphaFoldDB" id="A0A419F3P3"/>
<dbReference type="EMBL" id="QZKI01000033">
    <property type="protein sequence ID" value="RJP73052.1"/>
    <property type="molecule type" value="Genomic_DNA"/>
</dbReference>
<proteinExistence type="predicted"/>